<organism evidence="2 3">
    <name type="scientific">Persicirhabdus sediminis</name>
    <dbReference type="NCBI Taxonomy" id="454144"/>
    <lineage>
        <taxon>Bacteria</taxon>
        <taxon>Pseudomonadati</taxon>
        <taxon>Verrucomicrobiota</taxon>
        <taxon>Verrucomicrobiia</taxon>
        <taxon>Verrucomicrobiales</taxon>
        <taxon>Verrucomicrobiaceae</taxon>
        <taxon>Persicirhabdus</taxon>
    </lineage>
</organism>
<gene>
    <name evidence="2" type="ORF">JIN82_06785</name>
</gene>
<protein>
    <submittedName>
        <fullName evidence="2">Uncharacterized protein</fullName>
    </submittedName>
</protein>
<reference evidence="2" key="1">
    <citation type="submission" date="2021-01" db="EMBL/GenBank/DDBJ databases">
        <title>Modified the classification status of verrucomicrobia.</title>
        <authorList>
            <person name="Feng X."/>
        </authorList>
    </citation>
    <scope>NUCLEOTIDE SEQUENCE</scope>
    <source>
        <strain evidence="2">_KCTC 22039</strain>
    </source>
</reference>
<dbReference type="RefSeq" id="WP_200310882.1">
    <property type="nucleotide sequence ID" value="NZ_JAENIM010000034.1"/>
</dbReference>
<proteinExistence type="predicted"/>
<evidence type="ECO:0000256" key="1">
    <source>
        <dbReference type="SAM" id="Phobius"/>
    </source>
</evidence>
<accession>A0A8J7SIT6</accession>
<dbReference type="EMBL" id="JAENIM010000034">
    <property type="protein sequence ID" value="MBK1790859.1"/>
    <property type="molecule type" value="Genomic_DNA"/>
</dbReference>
<name>A0A8J7SIT6_9BACT</name>
<dbReference type="AlphaFoldDB" id="A0A8J7SIT6"/>
<evidence type="ECO:0000313" key="2">
    <source>
        <dbReference type="EMBL" id="MBK1790859.1"/>
    </source>
</evidence>
<feature type="transmembrane region" description="Helical" evidence="1">
    <location>
        <begin position="90"/>
        <end position="109"/>
    </location>
</feature>
<dbReference type="Proteomes" id="UP000624703">
    <property type="component" value="Unassembled WGS sequence"/>
</dbReference>
<comment type="caution">
    <text evidence="2">The sequence shown here is derived from an EMBL/GenBank/DDBJ whole genome shotgun (WGS) entry which is preliminary data.</text>
</comment>
<feature type="transmembrane region" description="Helical" evidence="1">
    <location>
        <begin position="121"/>
        <end position="141"/>
    </location>
</feature>
<keyword evidence="1" id="KW-0472">Membrane</keyword>
<evidence type="ECO:0000313" key="3">
    <source>
        <dbReference type="Proteomes" id="UP000624703"/>
    </source>
</evidence>
<sequence length="229" mass="25628">MGLVTLTTVGEVNQLGRLAAEQLNDGLEAYPPRSVRRIKIPHFARLAGCAMPLATMDKESIKEKVIPSGPKEVAEPEKELRFTRAAQAPLFYLLAIISFCVAMAFFILSTQNWSTSPLLPGWWWVCFPTLILFVIFLRLGMRCSRHAYILLTPLGVEVFPFFKPEKNLQVIYWSEIADAEVQLEKCQLTLHYNQEKTGGVVVTLKPILPAQRKLLATAVNGVMAKLAKS</sequence>
<keyword evidence="1" id="KW-0812">Transmembrane</keyword>
<keyword evidence="3" id="KW-1185">Reference proteome</keyword>
<keyword evidence="1" id="KW-1133">Transmembrane helix</keyword>